<comment type="caution">
    <text evidence="1">The sequence shown here is derived from an EMBL/GenBank/DDBJ whole genome shotgun (WGS) entry which is preliminary data.</text>
</comment>
<sequence>MSQSNIKLTSSEIASLWTSYLNNCMSKQVLTHMVQHVKDREIVDAIRFAYRFAQKQEKRFAKIFLEDKFAIPHGFTEDDVNKKAPALFTDPFCLAYINQMAKAGLVAYGGFLSMCTRKDIIRFFQEGLLDTSKLYQLSTSILDKKGLLVRAPFTSVPKEVDYIENRKYLSGFSLFHKKRPLNAVEVSHLFMNTQTNNMGLKITLAFAQTTTNKEVQAYMLRGKDISQKHLKIFTDTLLKEGIQSPNTSDIGITDSTVRTFSDKLMMFHISLLSASGIGNYALAGGASQRSDLLLNYDRLSIEIGQYAKDGADLMIDYNWVEQPPSIIKIKNDVTGK</sequence>
<keyword evidence="2" id="KW-1185">Reference proteome</keyword>
<protein>
    <recommendedName>
        <fullName evidence="3">DUF3231 family protein</fullName>
    </recommendedName>
</protein>
<accession>A0A0J1KPC4</accession>
<dbReference type="PATRIC" id="fig|1397.4.peg.4344"/>
<evidence type="ECO:0000313" key="1">
    <source>
        <dbReference type="EMBL" id="KLV18560.1"/>
    </source>
</evidence>
<evidence type="ECO:0008006" key="3">
    <source>
        <dbReference type="Google" id="ProtNLM"/>
    </source>
</evidence>
<dbReference type="Gene3D" id="1.20.1260.10">
    <property type="match status" value="2"/>
</dbReference>
<dbReference type="EMBL" id="LDPH01000043">
    <property type="protein sequence ID" value="KLV18560.1"/>
    <property type="molecule type" value="Genomic_DNA"/>
</dbReference>
<proteinExistence type="predicted"/>
<dbReference type="InterPro" id="IPR021617">
    <property type="entry name" value="DUF3231"/>
</dbReference>
<dbReference type="OrthoDB" id="1675670at2"/>
<dbReference type="GeneID" id="56347449"/>
<name>A0A0J1KPC4_NIACI</name>
<evidence type="ECO:0000313" key="2">
    <source>
        <dbReference type="Proteomes" id="UP000036045"/>
    </source>
</evidence>
<reference evidence="1 2" key="1">
    <citation type="submission" date="2015-05" db="EMBL/GenBank/DDBJ databases">
        <title>Whole genome sequence and identification of bacterial endophytes from Costus igneus.</title>
        <authorList>
            <person name="Lee Y.P."/>
            <person name="Gan H.M."/>
            <person name="Eng W."/>
            <person name="Wheatley M.S."/>
            <person name="Caraballo A."/>
            <person name="Polter S."/>
            <person name="Savka M.A."/>
            <person name="Hudson A.O."/>
        </authorList>
    </citation>
    <scope>NUCLEOTIDE SEQUENCE [LARGE SCALE GENOMIC DNA]</scope>
    <source>
        <strain evidence="1 2">RIT379</strain>
    </source>
</reference>
<dbReference type="InterPro" id="IPR012347">
    <property type="entry name" value="Ferritin-like"/>
</dbReference>
<dbReference type="Pfam" id="PF11553">
    <property type="entry name" value="DUF3231"/>
    <property type="match status" value="2"/>
</dbReference>
<gene>
    <name evidence="1" type="ORF">ABW02_24155</name>
</gene>
<organism evidence="1 2">
    <name type="scientific">Niallia circulans</name>
    <name type="common">Bacillus circulans</name>
    <dbReference type="NCBI Taxonomy" id="1397"/>
    <lineage>
        <taxon>Bacteria</taxon>
        <taxon>Bacillati</taxon>
        <taxon>Bacillota</taxon>
        <taxon>Bacilli</taxon>
        <taxon>Bacillales</taxon>
        <taxon>Bacillaceae</taxon>
        <taxon>Niallia</taxon>
    </lineage>
</organism>
<dbReference type="AlphaFoldDB" id="A0A0J1KPC4"/>
<dbReference type="RefSeq" id="WP_047944688.1">
    <property type="nucleotide sequence ID" value="NZ_CP053989.1"/>
</dbReference>
<dbReference type="Proteomes" id="UP000036045">
    <property type="component" value="Unassembled WGS sequence"/>
</dbReference>